<dbReference type="InterPro" id="IPR026697">
    <property type="entry name" value="DNAAF6"/>
</dbReference>
<comment type="caution">
    <text evidence="4">The sequence shown here is derived from an EMBL/GenBank/DDBJ whole genome shotgun (WGS) entry which is preliminary data.</text>
</comment>
<evidence type="ECO:0000313" key="4">
    <source>
        <dbReference type="EMBL" id="CAI9609004.1"/>
    </source>
</evidence>
<dbReference type="PANTHER" id="PTHR21083:SF0">
    <property type="entry name" value="DYNEIN AXONEMAL ASSEMBLY FACTOR 6"/>
    <property type="match status" value="1"/>
</dbReference>
<dbReference type="Gene3D" id="2.60.40.790">
    <property type="match status" value="1"/>
</dbReference>
<feature type="region of interest" description="Disordered" evidence="2">
    <location>
        <begin position="24"/>
        <end position="71"/>
    </location>
</feature>
<evidence type="ECO:0000313" key="5">
    <source>
        <dbReference type="Proteomes" id="UP001162483"/>
    </source>
</evidence>
<protein>
    <recommendedName>
        <fullName evidence="3">PIH1D1/2/3 CS-like domain-containing protein</fullName>
    </recommendedName>
</protein>
<dbReference type="InterPro" id="IPR041442">
    <property type="entry name" value="PIH1D1/2/3_CS-like"/>
</dbReference>
<dbReference type="Proteomes" id="UP001162483">
    <property type="component" value="Unassembled WGS sequence"/>
</dbReference>
<evidence type="ECO:0000259" key="3">
    <source>
        <dbReference type="Pfam" id="PF18201"/>
    </source>
</evidence>
<dbReference type="CDD" id="cd00298">
    <property type="entry name" value="ACD_sHsps_p23-like"/>
    <property type="match status" value="1"/>
</dbReference>
<feature type="domain" description="PIH1D1/2/3 CS-like" evidence="3">
    <location>
        <begin position="92"/>
        <end position="187"/>
    </location>
</feature>
<dbReference type="Pfam" id="PF18201">
    <property type="entry name" value="PIH1_CS"/>
    <property type="match status" value="1"/>
</dbReference>
<reference evidence="4" key="1">
    <citation type="submission" date="2023-05" db="EMBL/GenBank/DDBJ databases">
        <authorList>
            <person name="Stuckert A."/>
        </authorList>
    </citation>
    <scope>NUCLEOTIDE SEQUENCE</scope>
</reference>
<dbReference type="PANTHER" id="PTHR21083">
    <property type="entry name" value="TWISTER"/>
    <property type="match status" value="1"/>
</dbReference>
<evidence type="ECO:0000256" key="2">
    <source>
        <dbReference type="SAM" id="MobiDB-lite"/>
    </source>
</evidence>
<keyword evidence="5" id="KW-1185">Reference proteome</keyword>
<gene>
    <name evidence="4" type="ORF">SPARVUS_LOCUS14194073</name>
</gene>
<dbReference type="SUPFAM" id="SSF49764">
    <property type="entry name" value="HSP20-like chaperones"/>
    <property type="match status" value="1"/>
</dbReference>
<organism evidence="4 5">
    <name type="scientific">Staurois parvus</name>
    <dbReference type="NCBI Taxonomy" id="386267"/>
    <lineage>
        <taxon>Eukaryota</taxon>
        <taxon>Metazoa</taxon>
        <taxon>Chordata</taxon>
        <taxon>Craniata</taxon>
        <taxon>Vertebrata</taxon>
        <taxon>Euteleostomi</taxon>
        <taxon>Amphibia</taxon>
        <taxon>Batrachia</taxon>
        <taxon>Anura</taxon>
        <taxon>Neobatrachia</taxon>
        <taxon>Ranoidea</taxon>
        <taxon>Ranidae</taxon>
        <taxon>Staurois</taxon>
    </lineage>
</organism>
<accession>A0ABN9GJF5</accession>
<name>A0ABN9GJF5_9NEOB</name>
<evidence type="ECO:0000256" key="1">
    <source>
        <dbReference type="ARBA" id="ARBA00008511"/>
    </source>
</evidence>
<sequence length="197" mass="22073">MEEYLGEFSTTSSIQALCTLLHNPSEEEEEEEIESHCPSSSAFAGPGDIGSVKKLQQNISTSETEKDDKDIWKESEVQEGAEFDDFLDPREKPEFEILFKQRVSSEDLFLGLSRKDPSTACCEDMVIRIQLPDTKVSDVSLDVKKTHINLCTPKYKLGLHLPHAVNEQSGQAKFLADTGTLELTLPMARDLDFINFA</sequence>
<dbReference type="InterPro" id="IPR008978">
    <property type="entry name" value="HSP20-like_chaperone"/>
</dbReference>
<dbReference type="EMBL" id="CATNWA010018716">
    <property type="protein sequence ID" value="CAI9609004.1"/>
    <property type="molecule type" value="Genomic_DNA"/>
</dbReference>
<comment type="similarity">
    <text evidence="1">Belongs to the PIH1 family.</text>
</comment>
<proteinExistence type="inferred from homology"/>